<dbReference type="FunFam" id="1.10.10.60:FF:000141">
    <property type="entry name" value="TetR family transcriptional regulator"/>
    <property type="match status" value="1"/>
</dbReference>
<dbReference type="EMBL" id="WLYK01000011">
    <property type="protein sequence ID" value="MTD16830.1"/>
    <property type="molecule type" value="Genomic_DNA"/>
</dbReference>
<proteinExistence type="predicted"/>
<accession>A0A7K1FRY2</accession>
<dbReference type="Proteomes" id="UP000460221">
    <property type="component" value="Unassembled WGS sequence"/>
</dbReference>
<keyword evidence="7" id="KW-1185">Reference proteome</keyword>
<evidence type="ECO:0000313" key="7">
    <source>
        <dbReference type="Proteomes" id="UP000460221"/>
    </source>
</evidence>
<dbReference type="InterPro" id="IPR001647">
    <property type="entry name" value="HTH_TetR"/>
</dbReference>
<dbReference type="InterPro" id="IPR039536">
    <property type="entry name" value="TetR_C_Proteobacteria"/>
</dbReference>
<dbReference type="InterPro" id="IPR050109">
    <property type="entry name" value="HTH-type_TetR-like_transc_reg"/>
</dbReference>
<comment type="caution">
    <text evidence="6">The sequence shown here is derived from an EMBL/GenBank/DDBJ whole genome shotgun (WGS) entry which is preliminary data.</text>
</comment>
<name>A0A7K1FRY2_9ACTN</name>
<feature type="DNA-binding region" description="H-T-H motif" evidence="4">
    <location>
        <begin position="38"/>
        <end position="57"/>
    </location>
</feature>
<reference evidence="6 7" key="1">
    <citation type="submission" date="2019-11" db="EMBL/GenBank/DDBJ databases">
        <authorList>
            <person name="Jiang L.-Q."/>
        </authorList>
    </citation>
    <scope>NUCLEOTIDE SEQUENCE [LARGE SCALE GENOMIC DNA]</scope>
    <source>
        <strain evidence="6 7">YIM 132087</strain>
    </source>
</reference>
<evidence type="ECO:0000256" key="2">
    <source>
        <dbReference type="ARBA" id="ARBA00023125"/>
    </source>
</evidence>
<dbReference type="PRINTS" id="PR00455">
    <property type="entry name" value="HTHTETR"/>
</dbReference>
<keyword evidence="2 4" id="KW-0238">DNA-binding</keyword>
<keyword evidence="3" id="KW-0804">Transcription</keyword>
<evidence type="ECO:0000313" key="6">
    <source>
        <dbReference type="EMBL" id="MTD16830.1"/>
    </source>
</evidence>
<gene>
    <name evidence="6" type="ORF">GIS00_23125</name>
</gene>
<keyword evidence="1" id="KW-0805">Transcription regulation</keyword>
<protein>
    <submittedName>
        <fullName evidence="6">TetR family transcriptional regulator</fullName>
    </submittedName>
</protein>
<dbReference type="Gene3D" id="1.10.357.10">
    <property type="entry name" value="Tetracycline Repressor, domain 2"/>
    <property type="match status" value="1"/>
</dbReference>
<dbReference type="AlphaFoldDB" id="A0A7K1FRY2"/>
<dbReference type="GO" id="GO:0000976">
    <property type="term" value="F:transcription cis-regulatory region binding"/>
    <property type="evidence" value="ECO:0007669"/>
    <property type="project" value="TreeGrafter"/>
</dbReference>
<dbReference type="SUPFAM" id="SSF46689">
    <property type="entry name" value="Homeodomain-like"/>
    <property type="match status" value="1"/>
</dbReference>
<dbReference type="Pfam" id="PF00440">
    <property type="entry name" value="TetR_N"/>
    <property type="match status" value="1"/>
</dbReference>
<organism evidence="6 7">
    <name type="scientific">Nakamurella alba</name>
    <dbReference type="NCBI Taxonomy" id="2665158"/>
    <lineage>
        <taxon>Bacteria</taxon>
        <taxon>Bacillati</taxon>
        <taxon>Actinomycetota</taxon>
        <taxon>Actinomycetes</taxon>
        <taxon>Nakamurellales</taxon>
        <taxon>Nakamurellaceae</taxon>
        <taxon>Nakamurella</taxon>
    </lineage>
</organism>
<evidence type="ECO:0000259" key="5">
    <source>
        <dbReference type="PROSITE" id="PS50977"/>
    </source>
</evidence>
<evidence type="ECO:0000256" key="1">
    <source>
        <dbReference type="ARBA" id="ARBA00023015"/>
    </source>
</evidence>
<dbReference type="PANTHER" id="PTHR30055">
    <property type="entry name" value="HTH-TYPE TRANSCRIPTIONAL REGULATOR RUTR"/>
    <property type="match status" value="1"/>
</dbReference>
<sequence length="214" mass="23368">MTERTVSRRPGGRTAEKERAILAAAEEVFLRDGYADASMDEIASLAGASKQTVYAHFGNKELLFVELVSAMTKAAGAGLHDEPADPTDPEDLEEFLVGYGLAQLHRVLSPRIVRLRRLVIGEVGRFPALAKVLWDAGPALAMAAMAERFGRLDRAGLLLVPDPPAAARSFNWMVMGEPLNRAMLLEAPPPTRTWLRQHVAESVRVFLAGYARGH</sequence>
<dbReference type="RefSeq" id="WP_154770793.1">
    <property type="nucleotide sequence ID" value="NZ_WLYK01000011.1"/>
</dbReference>
<feature type="domain" description="HTH tetR-type" evidence="5">
    <location>
        <begin position="15"/>
        <end position="75"/>
    </location>
</feature>
<dbReference type="InterPro" id="IPR009057">
    <property type="entry name" value="Homeodomain-like_sf"/>
</dbReference>
<dbReference type="PROSITE" id="PS50977">
    <property type="entry name" value="HTH_TETR_2"/>
    <property type="match status" value="1"/>
</dbReference>
<evidence type="ECO:0000256" key="4">
    <source>
        <dbReference type="PROSITE-ProRule" id="PRU00335"/>
    </source>
</evidence>
<dbReference type="Pfam" id="PF14246">
    <property type="entry name" value="TetR_C_7"/>
    <property type="match status" value="1"/>
</dbReference>
<evidence type="ECO:0000256" key="3">
    <source>
        <dbReference type="ARBA" id="ARBA00023163"/>
    </source>
</evidence>
<dbReference type="PANTHER" id="PTHR30055:SF146">
    <property type="entry name" value="HTH-TYPE TRANSCRIPTIONAL DUAL REGULATOR CECR"/>
    <property type="match status" value="1"/>
</dbReference>
<dbReference type="GO" id="GO:0045892">
    <property type="term" value="P:negative regulation of DNA-templated transcription"/>
    <property type="evidence" value="ECO:0007669"/>
    <property type="project" value="UniProtKB-ARBA"/>
</dbReference>
<dbReference type="GO" id="GO:0003700">
    <property type="term" value="F:DNA-binding transcription factor activity"/>
    <property type="evidence" value="ECO:0007669"/>
    <property type="project" value="TreeGrafter"/>
</dbReference>
<dbReference type="Gene3D" id="1.10.10.60">
    <property type="entry name" value="Homeodomain-like"/>
    <property type="match status" value="1"/>
</dbReference>